<protein>
    <submittedName>
        <fullName evidence="1">Uncharacterized protein</fullName>
    </submittedName>
</protein>
<dbReference type="EMBL" id="FR845715">
    <property type="protein sequence ID" value="CCA45487.1"/>
    <property type="molecule type" value="Genomic_DNA"/>
</dbReference>
<sequence>MKSACMVWFSLVQTALYSETGLPAVPSYPRAVWRKNAVRTVNYRVRTAFFKCYCLPAMPIS</sequence>
<gene>
    <name evidence="1" type="ORF">NMALPHA522_1946</name>
</gene>
<evidence type="ECO:0000313" key="1">
    <source>
        <dbReference type="EMBL" id="CCA45487.1"/>
    </source>
</evidence>
<dbReference type="AlphaFoldDB" id="I4E819"/>
<reference evidence="1" key="1">
    <citation type="submission" date="2011-03" db="EMBL/GenBank/DDBJ databases">
        <title>Draft genome of Neisseria meningitidis strain alpha522.</title>
        <authorList>
            <person name="Schoen C."/>
            <person name="Blom J."/>
        </authorList>
    </citation>
    <scope>NUCLEOTIDE SEQUENCE</scope>
    <source>
        <strain evidence="1">Alpha522</strain>
    </source>
</reference>
<organism evidence="1">
    <name type="scientific">Neisseria meningitidis alpha522</name>
    <dbReference type="NCBI Taxonomy" id="996307"/>
    <lineage>
        <taxon>Bacteria</taxon>
        <taxon>Pseudomonadati</taxon>
        <taxon>Pseudomonadota</taxon>
        <taxon>Betaproteobacteria</taxon>
        <taxon>Neisseriales</taxon>
        <taxon>Neisseriaceae</taxon>
        <taxon>Neisseria</taxon>
    </lineage>
</organism>
<proteinExistence type="predicted"/>
<accession>I4E819</accession>
<name>I4E819_NEIME</name>